<organism evidence="1 2">
    <name type="scientific">Plectonema radiosum NIES-515</name>
    <dbReference type="NCBI Taxonomy" id="2986073"/>
    <lineage>
        <taxon>Bacteria</taxon>
        <taxon>Bacillati</taxon>
        <taxon>Cyanobacteriota</taxon>
        <taxon>Cyanophyceae</taxon>
        <taxon>Oscillatoriophycideae</taxon>
        <taxon>Oscillatoriales</taxon>
        <taxon>Microcoleaceae</taxon>
        <taxon>Plectonema</taxon>
    </lineage>
</organism>
<sequence length="70" mass="7979">MNLCSNTELDSSRPFLETIESANLREQIDAFIEPNIDRSSHNVSDAIPFEGEQANEWCYHLEQKHASADI</sequence>
<comment type="caution">
    <text evidence="1">The sequence shown here is derived from an EMBL/GenBank/DDBJ whole genome shotgun (WGS) entry which is preliminary data.</text>
</comment>
<proteinExistence type="predicted"/>
<dbReference type="Proteomes" id="UP001526143">
    <property type="component" value="Unassembled WGS sequence"/>
</dbReference>
<keyword evidence="2" id="KW-1185">Reference proteome</keyword>
<evidence type="ECO:0000313" key="2">
    <source>
        <dbReference type="Proteomes" id="UP001526143"/>
    </source>
</evidence>
<evidence type="ECO:0000313" key="1">
    <source>
        <dbReference type="EMBL" id="MCV3211945.1"/>
    </source>
</evidence>
<name>A0ABT3ASB2_9CYAN</name>
<dbReference type="RefSeq" id="WP_263743464.1">
    <property type="nucleotide sequence ID" value="NZ_JAOWRF010000001.1"/>
</dbReference>
<protein>
    <recommendedName>
        <fullName evidence="3">Acyl-CoA dehydrogenase</fullName>
    </recommendedName>
</protein>
<dbReference type="EMBL" id="JAOWRF010000001">
    <property type="protein sequence ID" value="MCV3211945.1"/>
    <property type="molecule type" value="Genomic_DNA"/>
</dbReference>
<evidence type="ECO:0008006" key="3">
    <source>
        <dbReference type="Google" id="ProtNLM"/>
    </source>
</evidence>
<accession>A0ABT3ASB2</accession>
<gene>
    <name evidence="1" type="ORF">OGM63_00120</name>
</gene>
<reference evidence="1 2" key="1">
    <citation type="submission" date="2022-10" db="EMBL/GenBank/DDBJ databases">
        <title>Identification of biosynthetic pathway for the production of the potent trypsin inhibitor radiosumin.</title>
        <authorList>
            <person name="Fewer D.P."/>
            <person name="Delbaje E."/>
            <person name="Ouyang X."/>
            <person name="Agostino P.D."/>
            <person name="Wahlsten M."/>
            <person name="Jokela J."/>
            <person name="Permi P."/>
            <person name="Haapaniemi E."/>
            <person name="Koistinen H."/>
        </authorList>
    </citation>
    <scope>NUCLEOTIDE SEQUENCE [LARGE SCALE GENOMIC DNA]</scope>
    <source>
        <strain evidence="1 2">NIES-515</strain>
    </source>
</reference>